<comment type="similarity">
    <text evidence="1 3">Belongs to the Nudix hydrolase family.</text>
</comment>
<evidence type="ECO:0000256" key="1">
    <source>
        <dbReference type="ARBA" id="ARBA00005582"/>
    </source>
</evidence>
<dbReference type="SUPFAM" id="SSF55811">
    <property type="entry name" value="Nudix"/>
    <property type="match status" value="1"/>
</dbReference>
<evidence type="ECO:0000259" key="4">
    <source>
        <dbReference type="PROSITE" id="PS51462"/>
    </source>
</evidence>
<dbReference type="CDD" id="cd03673">
    <property type="entry name" value="NUDIX_Ap6A_hydrolase"/>
    <property type="match status" value="1"/>
</dbReference>
<gene>
    <name evidence="5" type="ORF">ORV05_25365</name>
</gene>
<reference evidence="5" key="1">
    <citation type="submission" date="2022-11" db="EMBL/GenBank/DDBJ databases">
        <authorList>
            <person name="Mo P."/>
        </authorList>
    </citation>
    <scope>NUCLEOTIDE SEQUENCE</scope>
    <source>
        <strain evidence="5">HUAS 11-8</strain>
    </source>
</reference>
<feature type="domain" description="Nudix hydrolase" evidence="4">
    <location>
        <begin position="6"/>
        <end position="131"/>
    </location>
</feature>
<dbReference type="RefSeq" id="WP_268754510.1">
    <property type="nucleotide sequence ID" value="NZ_CP113836.1"/>
</dbReference>
<dbReference type="InterPro" id="IPR015797">
    <property type="entry name" value="NUDIX_hydrolase-like_dom_sf"/>
</dbReference>
<evidence type="ECO:0000256" key="2">
    <source>
        <dbReference type="ARBA" id="ARBA00022801"/>
    </source>
</evidence>
<dbReference type="SUPFAM" id="SSF53254">
    <property type="entry name" value="Phosphoglycerate mutase-like"/>
    <property type="match status" value="1"/>
</dbReference>
<keyword evidence="6" id="KW-1185">Reference proteome</keyword>
<dbReference type="InterPro" id="IPR013078">
    <property type="entry name" value="His_Pase_superF_clade-1"/>
</dbReference>
<dbReference type="InterPro" id="IPR029033">
    <property type="entry name" value="His_PPase_superfam"/>
</dbReference>
<dbReference type="Proteomes" id="UP001163203">
    <property type="component" value="Chromosome"/>
</dbReference>
<dbReference type="Pfam" id="PF00300">
    <property type="entry name" value="His_Phos_1"/>
    <property type="match status" value="1"/>
</dbReference>
<accession>A0ABY7AZA6</accession>
<dbReference type="EMBL" id="CP113836">
    <property type="protein sequence ID" value="WAL64282.1"/>
    <property type="molecule type" value="Genomic_DNA"/>
</dbReference>
<dbReference type="PANTHER" id="PTHR21340">
    <property type="entry name" value="DIADENOSINE 5,5-P1,P4-TETRAPHOSPHATE PYROPHOSPHOHYDROLASE MUTT"/>
    <property type="match status" value="1"/>
</dbReference>
<evidence type="ECO:0000313" key="5">
    <source>
        <dbReference type="EMBL" id="WAL64282.1"/>
    </source>
</evidence>
<dbReference type="InterPro" id="IPR020084">
    <property type="entry name" value="NUDIX_hydrolase_CS"/>
</dbReference>
<dbReference type="InterPro" id="IPR020476">
    <property type="entry name" value="Nudix_hydrolase"/>
</dbReference>
<dbReference type="Gene3D" id="3.90.79.10">
    <property type="entry name" value="Nucleoside Triphosphate Pyrophosphohydrolase"/>
    <property type="match status" value="1"/>
</dbReference>
<dbReference type="InterPro" id="IPR051325">
    <property type="entry name" value="Nudix_hydrolase_domain"/>
</dbReference>
<protein>
    <submittedName>
        <fullName evidence="5">NUDIX hydrolase</fullName>
    </submittedName>
</protein>
<organism evidence="5 6">
    <name type="scientific">Amycolatopsis cynarae</name>
    <dbReference type="NCBI Taxonomy" id="2995223"/>
    <lineage>
        <taxon>Bacteria</taxon>
        <taxon>Bacillati</taxon>
        <taxon>Actinomycetota</taxon>
        <taxon>Actinomycetes</taxon>
        <taxon>Pseudonocardiales</taxon>
        <taxon>Pseudonocardiaceae</taxon>
        <taxon>Amycolatopsis</taxon>
    </lineage>
</organism>
<dbReference type="Pfam" id="PF00293">
    <property type="entry name" value="NUDIX"/>
    <property type="match status" value="1"/>
</dbReference>
<dbReference type="PRINTS" id="PR00502">
    <property type="entry name" value="NUDIXFAMILY"/>
</dbReference>
<dbReference type="InterPro" id="IPR000086">
    <property type="entry name" value="NUDIX_hydrolase_dom"/>
</dbReference>
<dbReference type="SMART" id="SM00855">
    <property type="entry name" value="PGAM"/>
    <property type="match status" value="1"/>
</dbReference>
<dbReference type="Gene3D" id="3.40.50.1240">
    <property type="entry name" value="Phosphoglycerate mutase-like"/>
    <property type="match status" value="1"/>
</dbReference>
<proteinExistence type="inferred from homology"/>
<name>A0ABY7AZA6_9PSEU</name>
<dbReference type="CDD" id="cd07067">
    <property type="entry name" value="HP_PGM_like"/>
    <property type="match status" value="1"/>
</dbReference>
<evidence type="ECO:0000256" key="3">
    <source>
        <dbReference type="RuleBase" id="RU003476"/>
    </source>
</evidence>
<evidence type="ECO:0000313" key="6">
    <source>
        <dbReference type="Proteomes" id="UP001163203"/>
    </source>
</evidence>
<dbReference type="PROSITE" id="PS00893">
    <property type="entry name" value="NUDIX_BOX"/>
    <property type="match status" value="1"/>
</dbReference>
<keyword evidence="2 3" id="KW-0378">Hydrolase</keyword>
<sequence length="314" mass="33332">MSTAASPIHAAGAVLWRAGDGGIEIALVHRPHYDDWSLPKGKLDPGETIPAAAVREIREETGYTAVLGRHLRTVRYAVRGRPKVVDYFAAVATGGVFVPNEEVDELRWLPLAEAGAKLGYASDVEVLSAFSALPSPLSAVLLVRHAKAGKREDWRGDDDLRPLSPAGVRQAAAIRRFAPLFGVDRVFSAPRLRCVQTVHGIAEDLGVEVGHEPLLAEETYWRDPARGLSRFLALVANGGTPIVSSQGGVIPDLVTTLARRAGITVPLGKDGAAPSKKGSVWVLSFRGGTDNGGPRLVAADYHPSVLPHPAPALS</sequence>
<dbReference type="PANTHER" id="PTHR21340:SF0">
    <property type="entry name" value="BIS(5'-NUCLEOSYL)-TETRAPHOSPHATASE [ASYMMETRICAL]"/>
    <property type="match status" value="1"/>
</dbReference>
<dbReference type="GO" id="GO:0016787">
    <property type="term" value="F:hydrolase activity"/>
    <property type="evidence" value="ECO:0007669"/>
    <property type="project" value="UniProtKB-KW"/>
</dbReference>
<dbReference type="PROSITE" id="PS51462">
    <property type="entry name" value="NUDIX"/>
    <property type="match status" value="1"/>
</dbReference>